<dbReference type="EMBL" id="JAERRB010000002">
    <property type="protein sequence ID" value="MBL0740746.1"/>
    <property type="molecule type" value="Genomic_DNA"/>
</dbReference>
<accession>A0ABS1KMT7</accession>
<evidence type="ECO:0000313" key="2">
    <source>
        <dbReference type="Proteomes" id="UP000613030"/>
    </source>
</evidence>
<gene>
    <name evidence="1" type="ORF">JI741_05925</name>
</gene>
<dbReference type="Proteomes" id="UP000613030">
    <property type="component" value="Unassembled WGS sequence"/>
</dbReference>
<comment type="caution">
    <text evidence="1">The sequence shown here is derived from an EMBL/GenBank/DDBJ whole genome shotgun (WGS) entry which is preliminary data.</text>
</comment>
<dbReference type="NCBIfam" id="TIGR04549">
    <property type="entry name" value="LP_HExxH_w_tonB"/>
    <property type="match status" value="1"/>
</dbReference>
<dbReference type="RefSeq" id="WP_202008129.1">
    <property type="nucleotide sequence ID" value="NZ_JAERRB010000002.1"/>
</dbReference>
<organism evidence="1 2">
    <name type="scientific">Chryseolinea lacunae</name>
    <dbReference type="NCBI Taxonomy" id="2801331"/>
    <lineage>
        <taxon>Bacteria</taxon>
        <taxon>Pseudomonadati</taxon>
        <taxon>Bacteroidota</taxon>
        <taxon>Cytophagia</taxon>
        <taxon>Cytophagales</taxon>
        <taxon>Fulvivirgaceae</taxon>
        <taxon>Chryseolinea</taxon>
    </lineage>
</organism>
<dbReference type="Gene3D" id="3.40.390.70">
    <property type="match status" value="1"/>
</dbReference>
<evidence type="ECO:0000313" key="1">
    <source>
        <dbReference type="EMBL" id="MBL0740746.1"/>
    </source>
</evidence>
<sequence length="287" mass="32282">MNRIISIIPSWLSLAVLVVVLATCSSDESLSPGSNLSTTAVPLNALDTWINDNFTKPYNIEVVYRWSESLVDQSRYLHPPLADSVRPALNVLHKLWIEPYTAVGGAGFVEKIAPRQIVLVGGRNVNPSNTITLGLAEAGKRISLFEIDLLNKKNKGEIDQFIHTIQHEYVHILNQTKPFDEAAYGTISPEGYTAQWFNETTDGSREEGFITSYARASEIEDFAEMASTMLNMSRTEWDDLLVSIGGTGQSRLRQKEQIVVDYYKTEYNLDLYVLQDSVYRATQRLIE</sequence>
<keyword evidence="2" id="KW-1185">Reference proteome</keyword>
<name>A0ABS1KMT7_9BACT</name>
<proteinExistence type="predicted"/>
<protein>
    <submittedName>
        <fullName evidence="1">Zinc-binding metallopeptidase</fullName>
    </submittedName>
</protein>
<dbReference type="Pfam" id="PF15890">
    <property type="entry name" value="Peptidase_Mx1"/>
    <property type="match status" value="1"/>
</dbReference>
<reference evidence="1 2" key="1">
    <citation type="submission" date="2021-01" db="EMBL/GenBank/DDBJ databases">
        <title>Chryseolinea sp. Jin1 Genome sequencing and assembly.</title>
        <authorList>
            <person name="Kim I."/>
        </authorList>
    </citation>
    <scope>NUCLEOTIDE SEQUENCE [LARGE SCALE GENOMIC DNA]</scope>
    <source>
        <strain evidence="1 2">Jin1</strain>
    </source>
</reference>
<dbReference type="InterPro" id="IPR030890">
    <property type="entry name" value="LP_HExxH_w_TonB"/>
</dbReference>